<dbReference type="RefSeq" id="WP_096240894.1">
    <property type="nucleotide sequence ID" value="NZ_CP143936.1"/>
</dbReference>
<dbReference type="HAMAP" id="MF_01471">
    <property type="entry name" value="Cas2"/>
    <property type="match status" value="1"/>
</dbReference>
<protein>
    <recommendedName>
        <fullName evidence="9">CRISPR-associated endoribonuclease Cas2</fullName>
        <ecNumber evidence="9">3.1.-.-</ecNumber>
    </recommendedName>
</protein>
<keyword evidence="7 9" id="KW-0460">Magnesium</keyword>
<evidence type="ECO:0000256" key="1">
    <source>
        <dbReference type="ARBA" id="ARBA00001946"/>
    </source>
</evidence>
<reference evidence="11" key="1">
    <citation type="submission" date="2017-09" db="EMBL/GenBank/DDBJ databases">
        <authorList>
            <person name="Shetty A S."/>
        </authorList>
    </citation>
    <scope>NUCLEOTIDE SEQUENCE [LARGE SCALE GENOMIC DNA]</scope>
</reference>
<dbReference type="InterPro" id="IPR019199">
    <property type="entry name" value="Virulence_VapD/CRISPR_Cas2"/>
</dbReference>
<gene>
    <name evidence="9" type="primary">cas2</name>
    <name evidence="10" type="ORF">EHLA_2336</name>
</gene>
<dbReference type="InterPro" id="IPR021127">
    <property type="entry name" value="CRISPR_associated_Cas2"/>
</dbReference>
<dbReference type="GO" id="GO:0046872">
    <property type="term" value="F:metal ion binding"/>
    <property type="evidence" value="ECO:0007669"/>
    <property type="project" value="UniProtKB-UniRule"/>
</dbReference>
<keyword evidence="6 9" id="KW-0378">Hydrolase</keyword>
<keyword evidence="3 9" id="KW-0540">Nuclease</keyword>
<dbReference type="SUPFAM" id="SSF143430">
    <property type="entry name" value="TTP0101/SSO1404-like"/>
    <property type="match status" value="1"/>
</dbReference>
<comment type="cofactor">
    <cofactor evidence="1 9">
        <name>Mg(2+)</name>
        <dbReference type="ChEBI" id="CHEBI:18420"/>
    </cofactor>
</comment>
<evidence type="ECO:0000256" key="3">
    <source>
        <dbReference type="ARBA" id="ARBA00022722"/>
    </source>
</evidence>
<organism evidence="10 11">
    <name type="scientific">Anaerobutyricum hallii</name>
    <dbReference type="NCBI Taxonomy" id="39488"/>
    <lineage>
        <taxon>Bacteria</taxon>
        <taxon>Bacillati</taxon>
        <taxon>Bacillota</taxon>
        <taxon>Clostridia</taxon>
        <taxon>Lachnospirales</taxon>
        <taxon>Lachnospiraceae</taxon>
        <taxon>Anaerobutyricum</taxon>
    </lineage>
</organism>
<keyword evidence="11" id="KW-1185">Reference proteome</keyword>
<keyword evidence="4 9" id="KW-0479">Metal-binding</keyword>
<evidence type="ECO:0000256" key="5">
    <source>
        <dbReference type="ARBA" id="ARBA00022759"/>
    </source>
</evidence>
<dbReference type="Gene3D" id="3.30.70.240">
    <property type="match status" value="1"/>
</dbReference>
<proteinExistence type="inferred from homology"/>
<dbReference type="GO" id="GO:0043571">
    <property type="term" value="P:maintenance of CRISPR repeat elements"/>
    <property type="evidence" value="ECO:0007669"/>
    <property type="project" value="UniProtKB-UniRule"/>
</dbReference>
<keyword evidence="8 9" id="KW-0051">Antiviral defense</keyword>
<dbReference type="AlphaFoldDB" id="A0A285PTL0"/>
<comment type="similarity">
    <text evidence="2 9">Belongs to the CRISPR-associated endoribonuclease Cas2 protein family.</text>
</comment>
<dbReference type="CDD" id="cd09725">
    <property type="entry name" value="Cas2_I_II_III"/>
    <property type="match status" value="1"/>
</dbReference>
<evidence type="ECO:0000256" key="8">
    <source>
        <dbReference type="ARBA" id="ARBA00023118"/>
    </source>
</evidence>
<dbReference type="GO" id="GO:0016787">
    <property type="term" value="F:hydrolase activity"/>
    <property type="evidence" value="ECO:0007669"/>
    <property type="project" value="UniProtKB-KW"/>
</dbReference>
<sequence>MFVILVYDINIKRNKKVLKICRRYLNHVQKSVFEGVITEAKLNRLKDEIKTVICKEEDSVAIYEFETLKYSSKEVIGLNELGDNIL</sequence>
<dbReference type="NCBIfam" id="TIGR01573">
    <property type="entry name" value="cas2"/>
    <property type="match status" value="1"/>
</dbReference>
<evidence type="ECO:0000313" key="10">
    <source>
        <dbReference type="EMBL" id="SOB72961.1"/>
    </source>
</evidence>
<dbReference type="EMBL" id="LT907978">
    <property type="protein sequence ID" value="SOB72961.1"/>
    <property type="molecule type" value="Genomic_DNA"/>
</dbReference>
<evidence type="ECO:0000256" key="7">
    <source>
        <dbReference type="ARBA" id="ARBA00022842"/>
    </source>
</evidence>
<dbReference type="PANTHER" id="PTHR34405">
    <property type="entry name" value="CRISPR-ASSOCIATED ENDORIBONUCLEASE CAS2"/>
    <property type="match status" value="1"/>
</dbReference>
<accession>A0A285PTL0</accession>
<evidence type="ECO:0000256" key="9">
    <source>
        <dbReference type="HAMAP-Rule" id="MF_01471"/>
    </source>
</evidence>
<comment type="function">
    <text evidence="9">CRISPR (clustered regularly interspaced short palindromic repeat), is an adaptive immune system that provides protection against mobile genetic elements (viruses, transposable elements and conjugative plasmids). CRISPR clusters contain sequences complementary to antecedent mobile elements and target invading nucleic acids. CRISPR clusters are transcribed and processed into CRISPR RNA (crRNA). Functions as a ssRNA-specific endoribonuclease. Involved in the integration of spacer DNA into the CRISPR cassette.</text>
</comment>
<dbReference type="Pfam" id="PF09827">
    <property type="entry name" value="CRISPR_Cas2"/>
    <property type="match status" value="1"/>
</dbReference>
<dbReference type="EC" id="3.1.-.-" evidence="9"/>
<keyword evidence="5 9" id="KW-0255">Endonuclease</keyword>
<evidence type="ECO:0000313" key="11">
    <source>
        <dbReference type="Proteomes" id="UP000217549"/>
    </source>
</evidence>
<name>A0A285PTL0_9FIRM</name>
<dbReference type="GO" id="GO:0004521">
    <property type="term" value="F:RNA endonuclease activity"/>
    <property type="evidence" value="ECO:0007669"/>
    <property type="project" value="InterPro"/>
</dbReference>
<dbReference type="Proteomes" id="UP000217549">
    <property type="component" value="Chromosome I"/>
</dbReference>
<dbReference type="KEGG" id="ehl:EHLA_2336"/>
<evidence type="ECO:0000256" key="6">
    <source>
        <dbReference type="ARBA" id="ARBA00022801"/>
    </source>
</evidence>
<evidence type="ECO:0000256" key="4">
    <source>
        <dbReference type="ARBA" id="ARBA00022723"/>
    </source>
</evidence>
<dbReference type="GO" id="GO:0051607">
    <property type="term" value="P:defense response to virus"/>
    <property type="evidence" value="ECO:0007669"/>
    <property type="project" value="UniProtKB-UniRule"/>
</dbReference>
<comment type="subunit">
    <text evidence="9">Homodimer, forms a heterotetramer with a Cas1 homodimer.</text>
</comment>
<feature type="binding site" evidence="9">
    <location>
        <position position="8"/>
    </location>
    <ligand>
        <name>Mg(2+)</name>
        <dbReference type="ChEBI" id="CHEBI:18420"/>
        <note>catalytic</note>
    </ligand>
</feature>
<dbReference type="PANTHER" id="PTHR34405:SF1">
    <property type="entry name" value="CRISPR-ASSOCIATED ENDORIBONUCLEASE CAS2"/>
    <property type="match status" value="1"/>
</dbReference>
<evidence type="ECO:0000256" key="2">
    <source>
        <dbReference type="ARBA" id="ARBA00009959"/>
    </source>
</evidence>